<sequence>MIKIFGFLFFLTTISSFSQSLKDNTFLKQDVYIRGYLTAKDYNLKGSPKKVINTSYTFNEKDGSKSKIVSYYVKFFSKKGLLTKEETYSSDNPNDKSISNYYYTGIRLDSVSGFRRRNYIYDKQSRLNKIVYYQEDKNDIVNEGTFSYDTNGFINKVSDIANKTNTLYYYNKKGNISLIKYINPSGKTGNTTENLYDINGDVSSIILNDIDYGSYTRINYIRTKDKNNNLTTLQYSNNSNKGKKSTTNSTFEYDSFGSLIKITTYEENKRKYVYESKIVYYTDEELNQKETIEKEPILFLENILEKQLEYGQPSFDNPYKYTSQDLEVILPEVKKILASNGFKFLNDLEFKERIKTIFGRTIDLNSSSKYLYVNFIEKCNRTPVYFPNNIIDYFGNFIIKNENFITDSYAIPQIIDYQKKFKDLTIKENSIANYYKDEKGEIVSKNLWKENKSLEYDRNNNIQTLVARNMYLFNDSKAHFKWLILNDETFMRSLVTTFGYYDDTALVEWVAENTKMDAQDLEPLNEIIYNKKCDGKIGFNYTFLKIISENDEKATEKFNFLKWYYFDWLLNPKNTLELTFSQKAEIIARMHSFIYSNMNDYRTYEFMGTFAEHYDYDNTYSKEFKAKNYYNIPDFEKQWKEAKLEGDGITLPGEME</sequence>
<dbReference type="EMBL" id="JBHMEY010000060">
    <property type="protein sequence ID" value="MFB9097598.1"/>
    <property type="molecule type" value="Genomic_DNA"/>
</dbReference>
<dbReference type="Gene3D" id="2.180.10.10">
    <property type="entry name" value="RHS repeat-associated core"/>
    <property type="match status" value="1"/>
</dbReference>
<evidence type="ECO:0000313" key="1">
    <source>
        <dbReference type="EMBL" id="MFB9097598.1"/>
    </source>
</evidence>
<protein>
    <recommendedName>
        <fullName evidence="3">YD repeat-containing protein</fullName>
    </recommendedName>
</protein>
<keyword evidence="2" id="KW-1185">Reference proteome</keyword>
<evidence type="ECO:0000313" key="2">
    <source>
        <dbReference type="Proteomes" id="UP001589607"/>
    </source>
</evidence>
<dbReference type="RefSeq" id="WP_236455365.1">
    <property type="nucleotide sequence ID" value="NZ_CBCSGE010000004.1"/>
</dbReference>
<evidence type="ECO:0008006" key="3">
    <source>
        <dbReference type="Google" id="ProtNLM"/>
    </source>
</evidence>
<reference evidence="1 2" key="1">
    <citation type="submission" date="2024-09" db="EMBL/GenBank/DDBJ databases">
        <authorList>
            <person name="Sun Q."/>
            <person name="Mori K."/>
        </authorList>
    </citation>
    <scope>NUCLEOTIDE SEQUENCE [LARGE SCALE GENOMIC DNA]</scope>
    <source>
        <strain evidence="1 2">CECT 7955</strain>
    </source>
</reference>
<gene>
    <name evidence="1" type="ORF">ACFFVF_13835</name>
</gene>
<name>A0ABV5GQD9_9FLAO</name>
<dbReference type="Proteomes" id="UP001589607">
    <property type="component" value="Unassembled WGS sequence"/>
</dbReference>
<accession>A0ABV5GQD9</accession>
<comment type="caution">
    <text evidence="1">The sequence shown here is derived from an EMBL/GenBank/DDBJ whole genome shotgun (WGS) entry which is preliminary data.</text>
</comment>
<proteinExistence type="predicted"/>
<organism evidence="1 2">
    <name type="scientific">Flavobacterium jumunjinense</name>
    <dbReference type="NCBI Taxonomy" id="998845"/>
    <lineage>
        <taxon>Bacteria</taxon>
        <taxon>Pseudomonadati</taxon>
        <taxon>Bacteroidota</taxon>
        <taxon>Flavobacteriia</taxon>
        <taxon>Flavobacteriales</taxon>
        <taxon>Flavobacteriaceae</taxon>
        <taxon>Flavobacterium</taxon>
    </lineage>
</organism>